<accession>A0ABX7BTH4</accession>
<evidence type="ECO:0000259" key="1">
    <source>
        <dbReference type="Pfam" id="PF20057"/>
    </source>
</evidence>
<reference evidence="2 3" key="1">
    <citation type="submission" date="2021-01" db="EMBL/GenBank/DDBJ databases">
        <title>Brevundimonas vitis sp. nov., an bacterium isolated from grape (Vitis vinifera).</title>
        <authorList>
            <person name="Jiang L."/>
            <person name="Lee J."/>
        </authorList>
    </citation>
    <scope>NUCLEOTIDE SEQUENCE [LARGE SCALE GENOMIC DNA]</scope>
    <source>
        <strain evidence="2 3">GRTSA-9</strain>
    </source>
</reference>
<name>A0ABX7BTH4_9CAUL</name>
<dbReference type="EMBL" id="CP067977">
    <property type="protein sequence ID" value="QQQ19606.1"/>
    <property type="molecule type" value="Genomic_DNA"/>
</dbReference>
<dbReference type="Proteomes" id="UP000595448">
    <property type="component" value="Chromosome"/>
</dbReference>
<sequence>MTGRLQRARALLARPDAWIGAEASGGYAIRLAPTRRARINLLLDEALFRALIEQPGLRARTAGGWTLRREPASANTPSPGRPGVIDGTRPLMQPDGRVALHPANLGETPIAWLARRRDAQGRPWLTPAQVAAGERLTREAEAALSGPSLTMRWDALPRAGGGSSARVEPGDRALSAGRRVARALDACGPRLRGIFQQVCIQGSALSLAERELGLGRRRGKILLQQGLQALADHYRIG</sequence>
<dbReference type="Pfam" id="PF20057">
    <property type="entry name" value="DUF6456"/>
    <property type="match status" value="1"/>
</dbReference>
<dbReference type="InterPro" id="IPR045599">
    <property type="entry name" value="DUF6456"/>
</dbReference>
<keyword evidence="3" id="KW-1185">Reference proteome</keyword>
<protein>
    <recommendedName>
        <fullName evidence="1">DUF6456 domain-containing protein</fullName>
    </recommendedName>
</protein>
<dbReference type="RefSeq" id="WP_201103957.1">
    <property type="nucleotide sequence ID" value="NZ_CP067977.1"/>
</dbReference>
<feature type="domain" description="DUF6456" evidence="1">
    <location>
        <begin position="103"/>
        <end position="235"/>
    </location>
</feature>
<gene>
    <name evidence="2" type="ORF">JIP62_05825</name>
</gene>
<evidence type="ECO:0000313" key="2">
    <source>
        <dbReference type="EMBL" id="QQQ19606.1"/>
    </source>
</evidence>
<evidence type="ECO:0000313" key="3">
    <source>
        <dbReference type="Proteomes" id="UP000595448"/>
    </source>
</evidence>
<proteinExistence type="predicted"/>
<organism evidence="2 3">
    <name type="scientific">Brevundimonas vitisensis</name>
    <dbReference type="NCBI Taxonomy" id="2800818"/>
    <lineage>
        <taxon>Bacteria</taxon>
        <taxon>Pseudomonadati</taxon>
        <taxon>Pseudomonadota</taxon>
        <taxon>Alphaproteobacteria</taxon>
        <taxon>Caulobacterales</taxon>
        <taxon>Caulobacteraceae</taxon>
        <taxon>Brevundimonas</taxon>
    </lineage>
</organism>